<dbReference type="GO" id="GO:0008967">
    <property type="term" value="F:phosphoglycolate phosphatase activity"/>
    <property type="evidence" value="ECO:0007669"/>
    <property type="project" value="UniProtKB-UniRule"/>
</dbReference>
<dbReference type="GO" id="GO:0000287">
    <property type="term" value="F:magnesium ion binding"/>
    <property type="evidence" value="ECO:0007669"/>
    <property type="project" value="InterPro"/>
</dbReference>
<dbReference type="Gene3D" id="3.40.50.1000">
    <property type="entry name" value="HAD superfamily/HAD-like"/>
    <property type="match status" value="1"/>
</dbReference>
<keyword evidence="2 5" id="KW-0378">Hydrolase</keyword>
<comment type="function">
    <text evidence="5">Catalyzes the dephosphorylation of 2-phosphoglycolate.</text>
</comment>
<dbReference type="HAMAP" id="MF_01419">
    <property type="entry name" value="GPH_hydrolase_arch"/>
    <property type="match status" value="1"/>
</dbReference>
<protein>
    <recommendedName>
        <fullName evidence="5">Phosphoglycolate phosphatase</fullName>
        <shortName evidence="5">PGP</shortName>
        <shortName evidence="5">PGPase</shortName>
        <ecNumber evidence="5">3.1.3.18</ecNumber>
    </recommendedName>
</protein>
<comment type="catalytic activity">
    <reaction evidence="5">
        <text>2-phosphoglycolate + H2O = glycolate + phosphate</text>
        <dbReference type="Rhea" id="RHEA:14369"/>
        <dbReference type="ChEBI" id="CHEBI:15377"/>
        <dbReference type="ChEBI" id="CHEBI:29805"/>
        <dbReference type="ChEBI" id="CHEBI:43474"/>
        <dbReference type="ChEBI" id="CHEBI:58033"/>
        <dbReference type="EC" id="3.1.3.18"/>
    </reaction>
</comment>
<dbReference type="NCBIfam" id="TIGR01484">
    <property type="entry name" value="HAD-SF-IIB"/>
    <property type="match status" value="1"/>
</dbReference>
<dbReference type="Proteomes" id="UP000011581">
    <property type="component" value="Unassembled WGS sequence"/>
</dbReference>
<keyword evidence="1 5" id="KW-0479">Metal-binding</keyword>
<dbReference type="RefSeq" id="WP_008365229.1">
    <property type="nucleotide sequence ID" value="NZ_AOJF01000024.1"/>
</dbReference>
<reference evidence="6 7" key="1">
    <citation type="journal article" date="2014" name="PLoS Genet.">
        <title>Phylogenetically driven sequencing of extremely halophilic archaea reveals strategies for static and dynamic osmo-response.</title>
        <authorList>
            <person name="Becker E.A."/>
            <person name="Seitzer P.M."/>
            <person name="Tritt A."/>
            <person name="Larsen D."/>
            <person name="Krusor M."/>
            <person name="Yao A.I."/>
            <person name="Wu D."/>
            <person name="Madern D."/>
            <person name="Eisen J.A."/>
            <person name="Darling A.E."/>
            <person name="Facciotti M.T."/>
        </authorList>
    </citation>
    <scope>NUCLEOTIDE SEQUENCE [LARGE SCALE GENOMIC DNA]</scope>
    <source>
        <strain evidence="6 7">JCM 13561</strain>
    </source>
</reference>
<dbReference type="AlphaFoldDB" id="M0P3Q1"/>
<feature type="binding site" evidence="5">
    <location>
        <position position="178"/>
    </location>
    <ligand>
        <name>Mg(2+)</name>
        <dbReference type="ChEBI" id="CHEBI:18420"/>
    </ligand>
</feature>
<dbReference type="Pfam" id="PF08282">
    <property type="entry name" value="Hydrolase_3"/>
    <property type="match status" value="2"/>
</dbReference>
<feature type="binding site" evidence="5">
    <location>
        <position position="174"/>
    </location>
    <ligand>
        <name>Mg(2+)</name>
        <dbReference type="ChEBI" id="CHEBI:18420"/>
    </ligand>
</feature>
<dbReference type="InterPro" id="IPR036412">
    <property type="entry name" value="HAD-like_sf"/>
</dbReference>
<feature type="binding site" evidence="5">
    <location>
        <position position="151"/>
    </location>
    <ligand>
        <name>substrate</name>
    </ligand>
</feature>
<dbReference type="InterPro" id="IPR023214">
    <property type="entry name" value="HAD_sf"/>
</dbReference>
<feature type="active site" description="Nucleophile" evidence="5">
    <location>
        <position position="8"/>
    </location>
</feature>
<dbReference type="PANTHER" id="PTHR10000:SF8">
    <property type="entry name" value="HAD SUPERFAMILY HYDROLASE-LIKE, TYPE 3"/>
    <property type="match status" value="1"/>
</dbReference>
<evidence type="ECO:0000256" key="5">
    <source>
        <dbReference type="HAMAP-Rule" id="MF_01419"/>
    </source>
</evidence>
<dbReference type="PANTHER" id="PTHR10000">
    <property type="entry name" value="PHOSPHOSERINE PHOSPHATASE"/>
    <property type="match status" value="1"/>
</dbReference>
<feature type="binding site" evidence="5">
    <location>
        <position position="10"/>
    </location>
    <ligand>
        <name>Mg(2+)</name>
        <dbReference type="ChEBI" id="CHEBI:18420"/>
    </ligand>
</feature>
<comment type="caution">
    <text evidence="6">The sequence shown here is derived from an EMBL/GenBank/DDBJ whole genome shotgun (WGS) entry which is preliminary data.</text>
</comment>
<evidence type="ECO:0000313" key="6">
    <source>
        <dbReference type="EMBL" id="EMA63445.1"/>
    </source>
</evidence>
<dbReference type="CDD" id="cd01427">
    <property type="entry name" value="HAD_like"/>
    <property type="match status" value="1"/>
</dbReference>
<comment type="similarity">
    <text evidence="5">Belongs to the archaeal SPP-like hydrolase family.</text>
</comment>
<sequence>MVPPLALDIDGTLTTPDHRIDPRVFELLPAWDAPVVFATGKAFPYPVALAHFLGREETVIAENGGVAYADGETTVVGDPDAAWAVVEAFRERGGEIGWGDGDTVNRWRETEVAVSPDADEALLREVAAAVDDVEVVDTGYAYHVKSTGVSKGRALGVVADALDIDPAAFVAVGDSENDVSTFDVAGESYAVANADAAAREAADEVVDEGFMDGTVSVLERLRERAE</sequence>
<dbReference type="InterPro" id="IPR006382">
    <property type="entry name" value="PGPase"/>
</dbReference>
<organism evidence="6 7">
    <name type="scientific">Halorubrum distributum JCM 13561</name>
    <dbReference type="NCBI Taxonomy" id="1227483"/>
    <lineage>
        <taxon>Archaea</taxon>
        <taxon>Methanobacteriati</taxon>
        <taxon>Methanobacteriota</taxon>
        <taxon>Stenosarchaea group</taxon>
        <taxon>Halobacteria</taxon>
        <taxon>Halobacteriales</taxon>
        <taxon>Haloferacaceae</taxon>
        <taxon>Halorubrum</taxon>
        <taxon>Halorubrum distributum group</taxon>
    </lineage>
</organism>
<dbReference type="EC" id="3.1.3.18" evidence="5"/>
<dbReference type="PATRIC" id="fig|1227483.3.peg.610"/>
<dbReference type="EMBL" id="AOJF01000024">
    <property type="protein sequence ID" value="EMA63445.1"/>
    <property type="molecule type" value="Genomic_DNA"/>
</dbReference>
<evidence type="ECO:0000256" key="3">
    <source>
        <dbReference type="ARBA" id="ARBA00022842"/>
    </source>
</evidence>
<gene>
    <name evidence="6" type="ORF">C470_03144</name>
</gene>
<proteinExistence type="inferred from homology"/>
<evidence type="ECO:0000256" key="1">
    <source>
        <dbReference type="ARBA" id="ARBA00022723"/>
    </source>
</evidence>
<accession>M0P3Q1</accession>
<keyword evidence="4 5" id="KW-0119">Carbohydrate metabolism</keyword>
<feature type="binding site" evidence="5">
    <location>
        <position position="8"/>
    </location>
    <ligand>
        <name>Mg(2+)</name>
        <dbReference type="ChEBI" id="CHEBI:18420"/>
    </ligand>
</feature>
<dbReference type="Gene3D" id="3.90.1070.10">
    <property type="match status" value="1"/>
</dbReference>
<dbReference type="InterPro" id="IPR006379">
    <property type="entry name" value="HAD-SF_hydro_IIB"/>
</dbReference>
<evidence type="ECO:0000256" key="2">
    <source>
        <dbReference type="ARBA" id="ARBA00022801"/>
    </source>
</evidence>
<evidence type="ECO:0000256" key="4">
    <source>
        <dbReference type="ARBA" id="ARBA00023277"/>
    </source>
</evidence>
<dbReference type="GO" id="GO:0005829">
    <property type="term" value="C:cytosol"/>
    <property type="evidence" value="ECO:0007669"/>
    <property type="project" value="TreeGrafter"/>
</dbReference>
<name>M0P3Q1_9EURY</name>
<evidence type="ECO:0000313" key="7">
    <source>
        <dbReference type="Proteomes" id="UP000011581"/>
    </source>
</evidence>
<comment type="cofactor">
    <cofactor evidence="5">
        <name>Mg(2+)</name>
        <dbReference type="ChEBI" id="CHEBI:18420"/>
    </cofactor>
</comment>
<dbReference type="SUPFAM" id="SSF56784">
    <property type="entry name" value="HAD-like"/>
    <property type="match status" value="1"/>
</dbReference>
<keyword evidence="3 5" id="KW-0460">Magnesium</keyword>